<sequence length="167" mass="18542">MHIAAKPDNEASRLAALYELLILDTPPEERFDKIAQFAASEFDMPIVLITLLDVERQWFKARVGTKVCETGRDISFCSHAILSDDIMMVDDALQDPRFADNPLVTGAPHIRFYAGAPLALPSGLRLGTLCLIDRRPRTLDALDLGILGTLRDLAVMELARTEEKHDA</sequence>
<dbReference type="Proteomes" id="UP000321413">
    <property type="component" value="Unassembled WGS sequence"/>
</dbReference>
<dbReference type="InterPro" id="IPR029016">
    <property type="entry name" value="GAF-like_dom_sf"/>
</dbReference>
<name>A0A5C7G3M4_9BURK</name>
<protein>
    <submittedName>
        <fullName evidence="2">GAF domain-containing protein</fullName>
    </submittedName>
</protein>
<accession>A0A5C7G3M4</accession>
<comment type="caution">
    <text evidence="2">The sequence shown here is derived from an EMBL/GenBank/DDBJ whole genome shotgun (WGS) entry which is preliminary data.</text>
</comment>
<organism evidence="2 3">
    <name type="scientific">Massilia arenae</name>
    <dbReference type="NCBI Taxonomy" id="2603288"/>
    <lineage>
        <taxon>Bacteria</taxon>
        <taxon>Pseudomonadati</taxon>
        <taxon>Pseudomonadota</taxon>
        <taxon>Betaproteobacteria</taxon>
        <taxon>Burkholderiales</taxon>
        <taxon>Oxalobacteraceae</taxon>
        <taxon>Telluria group</taxon>
        <taxon>Massilia</taxon>
    </lineage>
</organism>
<reference evidence="2 3" key="1">
    <citation type="submission" date="2019-08" db="EMBL/GenBank/DDBJ databases">
        <title>Massilia golmudensis sp. nov., isolated from sand in the Qinghai-Tibetan Plateau.</title>
        <authorList>
            <person name="Zhang B."/>
        </authorList>
    </citation>
    <scope>NUCLEOTIDE SEQUENCE [LARGE SCALE GENOMIC DNA]</scope>
    <source>
        <strain evidence="2 3">GEM5</strain>
    </source>
</reference>
<dbReference type="PANTHER" id="PTHR43102">
    <property type="entry name" value="SLR1143 PROTEIN"/>
    <property type="match status" value="1"/>
</dbReference>
<dbReference type="EMBL" id="VPFD01000017">
    <property type="protein sequence ID" value="TXF98492.1"/>
    <property type="molecule type" value="Genomic_DNA"/>
</dbReference>
<dbReference type="SMART" id="SM00065">
    <property type="entry name" value="GAF"/>
    <property type="match status" value="1"/>
</dbReference>
<dbReference type="AlphaFoldDB" id="A0A5C7G3M4"/>
<evidence type="ECO:0000313" key="3">
    <source>
        <dbReference type="Proteomes" id="UP000321413"/>
    </source>
</evidence>
<gene>
    <name evidence="2" type="ORF">FVD38_16280</name>
</gene>
<dbReference type="Gene3D" id="3.30.450.40">
    <property type="match status" value="1"/>
</dbReference>
<feature type="domain" description="GAF" evidence="1">
    <location>
        <begin position="26"/>
        <end position="166"/>
    </location>
</feature>
<dbReference type="PANTHER" id="PTHR43102:SF2">
    <property type="entry name" value="GAF DOMAIN-CONTAINING PROTEIN"/>
    <property type="match status" value="1"/>
</dbReference>
<evidence type="ECO:0000259" key="1">
    <source>
        <dbReference type="SMART" id="SM00065"/>
    </source>
</evidence>
<dbReference type="SUPFAM" id="SSF55781">
    <property type="entry name" value="GAF domain-like"/>
    <property type="match status" value="1"/>
</dbReference>
<dbReference type="InterPro" id="IPR003018">
    <property type="entry name" value="GAF"/>
</dbReference>
<dbReference type="Pfam" id="PF01590">
    <property type="entry name" value="GAF"/>
    <property type="match status" value="1"/>
</dbReference>
<dbReference type="RefSeq" id="WP_147935786.1">
    <property type="nucleotide sequence ID" value="NZ_VPFD01000017.1"/>
</dbReference>
<evidence type="ECO:0000313" key="2">
    <source>
        <dbReference type="EMBL" id="TXF98492.1"/>
    </source>
</evidence>
<keyword evidence="3" id="KW-1185">Reference proteome</keyword>
<proteinExistence type="predicted"/>